<sequence>MSKITDFELKKSRILILGCGALAREIISLKQLNSWDHIDLKCLDASLHNRPHLIAPTIRSEIKKYKKTYKNIFIAYADCGTSGEIDEVLKNENIDRLSGAHCYETFVGNQKFEELMNEELGTFFLTDFLVMHFDRLVYRGLGLDRHKDMREQIFGNYKRVVYLSQSNDLGLIKKAKLAAKKLNLKFFHQESGLGGLKNQLETQVLQFKY</sequence>
<name>A0A520LMB3_9GAMM</name>
<dbReference type="Pfam" id="PF07796">
    <property type="entry name" value="DUF1638"/>
    <property type="match status" value="1"/>
</dbReference>
<evidence type="ECO:0000313" key="3">
    <source>
        <dbReference type="Proteomes" id="UP000318148"/>
    </source>
</evidence>
<dbReference type="AlphaFoldDB" id="A0A520LMB3"/>
<gene>
    <name evidence="2" type="ORF">EVB02_01985</name>
</gene>
<evidence type="ECO:0000259" key="1">
    <source>
        <dbReference type="Pfam" id="PF07796"/>
    </source>
</evidence>
<dbReference type="InterPro" id="IPR012437">
    <property type="entry name" value="DUF1638"/>
</dbReference>
<reference evidence="2 3" key="1">
    <citation type="submission" date="2019-02" db="EMBL/GenBank/DDBJ databases">
        <title>Prokaryotic population dynamics and viral predation in marine succession experiment using metagenomics: the confinement effect.</title>
        <authorList>
            <person name="Haro-Moreno J.M."/>
            <person name="Rodriguez-Valera F."/>
            <person name="Lopez-Perez M."/>
        </authorList>
    </citation>
    <scope>NUCLEOTIDE SEQUENCE [LARGE SCALE GENOMIC DNA]</scope>
    <source>
        <strain evidence="2">MED-G169</strain>
    </source>
</reference>
<evidence type="ECO:0000313" key="2">
    <source>
        <dbReference type="EMBL" id="RZO06977.1"/>
    </source>
</evidence>
<accession>A0A520LMB3</accession>
<dbReference type="EMBL" id="SHBO01000017">
    <property type="protein sequence ID" value="RZO06977.1"/>
    <property type="molecule type" value="Genomic_DNA"/>
</dbReference>
<comment type="caution">
    <text evidence="2">The sequence shown here is derived from an EMBL/GenBank/DDBJ whole genome shotgun (WGS) entry which is preliminary data.</text>
</comment>
<proteinExistence type="predicted"/>
<dbReference type="Proteomes" id="UP000318148">
    <property type="component" value="Unassembled WGS sequence"/>
</dbReference>
<organism evidence="2 3">
    <name type="scientific">SAR92 clade bacterium</name>
    <dbReference type="NCBI Taxonomy" id="2315479"/>
    <lineage>
        <taxon>Bacteria</taxon>
        <taxon>Pseudomonadati</taxon>
        <taxon>Pseudomonadota</taxon>
        <taxon>Gammaproteobacteria</taxon>
        <taxon>Cellvibrionales</taxon>
        <taxon>Porticoccaceae</taxon>
        <taxon>SAR92 clade</taxon>
    </lineage>
</organism>
<feature type="domain" description="DUF1638" evidence="1">
    <location>
        <begin position="42"/>
        <end position="198"/>
    </location>
</feature>
<protein>
    <submittedName>
        <fullName evidence="2">DUF1638 domain-containing protein</fullName>
    </submittedName>
</protein>